<dbReference type="InterPro" id="IPR004158">
    <property type="entry name" value="DUF247_pln"/>
</dbReference>
<dbReference type="RefSeq" id="XP_022925446.1">
    <property type="nucleotide sequence ID" value="XM_023069678.1"/>
</dbReference>
<dbReference type="GeneID" id="111432746"/>
<accession>A0A6J1EC85</accession>
<evidence type="ECO:0000313" key="3">
    <source>
        <dbReference type="RefSeq" id="XP_022925446.1"/>
    </source>
</evidence>
<feature type="transmembrane region" description="Helical" evidence="1">
    <location>
        <begin position="237"/>
        <end position="264"/>
    </location>
</feature>
<dbReference type="AlphaFoldDB" id="A0A6J1EC85"/>
<dbReference type="PANTHER" id="PTHR31170:SF25">
    <property type="entry name" value="BNAA09G04570D PROTEIN"/>
    <property type="match status" value="1"/>
</dbReference>
<dbReference type="KEGG" id="cmos:111432746"/>
<keyword evidence="1" id="KW-0472">Membrane</keyword>
<reference evidence="3" key="1">
    <citation type="submission" date="2025-08" db="UniProtKB">
        <authorList>
            <consortium name="RefSeq"/>
        </authorList>
    </citation>
    <scope>IDENTIFICATION</scope>
    <source>
        <tissue evidence="3">Young leaves</tissue>
    </source>
</reference>
<proteinExistence type="predicted"/>
<dbReference type="Proteomes" id="UP000504609">
    <property type="component" value="Unplaced"/>
</dbReference>
<sequence>MQVLLDPSSLQTLPKDAARDMLLLENKLPMMLLDKLGSMLKLENKKVKLLVLKFTNFPTNVNEGLTKKDYSHLLDMYRAELQFQEGNGQKLLQHNHLGMKLEHVEMGHEIQLATRFHKAGIKLKKGCNLTNVNFDENKGVSSLPFIEMNANIESSYLNVMVFEKLFGIDNIVGSFIILVGNLLEKDKVDSFYQLAKGKFLDMSGHYPYVYNSLNEHCKRPWRIWWTTLKDVNFQSPWTIISTLSASIGFVFLTIQTVYGVYGYYLPRRF</sequence>
<keyword evidence="1" id="KW-0812">Transmembrane</keyword>
<evidence type="ECO:0000256" key="1">
    <source>
        <dbReference type="SAM" id="Phobius"/>
    </source>
</evidence>
<organism evidence="2 3">
    <name type="scientific">Cucurbita moschata</name>
    <name type="common">Winter crookneck squash</name>
    <name type="synonym">Cucurbita pepo var. moschata</name>
    <dbReference type="NCBI Taxonomy" id="3662"/>
    <lineage>
        <taxon>Eukaryota</taxon>
        <taxon>Viridiplantae</taxon>
        <taxon>Streptophyta</taxon>
        <taxon>Embryophyta</taxon>
        <taxon>Tracheophyta</taxon>
        <taxon>Spermatophyta</taxon>
        <taxon>Magnoliopsida</taxon>
        <taxon>eudicotyledons</taxon>
        <taxon>Gunneridae</taxon>
        <taxon>Pentapetalae</taxon>
        <taxon>rosids</taxon>
        <taxon>fabids</taxon>
        <taxon>Cucurbitales</taxon>
        <taxon>Cucurbitaceae</taxon>
        <taxon>Cucurbiteae</taxon>
        <taxon>Cucurbita</taxon>
    </lineage>
</organism>
<dbReference type="PANTHER" id="PTHR31170">
    <property type="entry name" value="BNAC04G53230D PROTEIN"/>
    <property type="match status" value="1"/>
</dbReference>
<protein>
    <submittedName>
        <fullName evidence="3">UPF0481 protein At3g47200-like</fullName>
    </submittedName>
</protein>
<name>A0A6J1EC85_CUCMO</name>
<keyword evidence="1" id="KW-1133">Transmembrane helix</keyword>
<keyword evidence="2" id="KW-1185">Reference proteome</keyword>
<dbReference type="Pfam" id="PF03140">
    <property type="entry name" value="DUF247"/>
    <property type="match status" value="2"/>
</dbReference>
<gene>
    <name evidence="3" type="primary">LOC111432746</name>
</gene>
<evidence type="ECO:0000313" key="2">
    <source>
        <dbReference type="Proteomes" id="UP000504609"/>
    </source>
</evidence>